<dbReference type="InterPro" id="IPR035326">
    <property type="entry name" value="Beta_sandwich_Seath"/>
</dbReference>
<gene>
    <name evidence="5" type="ORF">GMD11_11385</name>
    <name evidence="6" type="ORF">GMD18_11550</name>
</gene>
<dbReference type="Proteomes" id="UP000443070">
    <property type="component" value="Unassembled WGS sequence"/>
</dbReference>
<dbReference type="Gene3D" id="3.40.50.11790">
    <property type="match status" value="1"/>
</dbReference>
<evidence type="ECO:0000313" key="8">
    <source>
        <dbReference type="Proteomes" id="UP000484547"/>
    </source>
</evidence>
<evidence type="ECO:0000259" key="3">
    <source>
        <dbReference type="Pfam" id="PF17481"/>
    </source>
</evidence>
<dbReference type="Pfam" id="PF17481">
    <property type="entry name" value="Phage_sheath_domII"/>
    <property type="match status" value="1"/>
</dbReference>
<dbReference type="Pfam" id="PF04984">
    <property type="entry name" value="Phage_sheath_1"/>
    <property type="match status" value="1"/>
</dbReference>
<comment type="similarity">
    <text evidence="1">Belongs to the myoviridae tail sheath protein family.</text>
</comment>
<dbReference type="EMBL" id="WNBM01000013">
    <property type="protein sequence ID" value="MTT76853.1"/>
    <property type="molecule type" value="Genomic_DNA"/>
</dbReference>
<dbReference type="Gene3D" id="3.30.360.90">
    <property type="match status" value="1"/>
</dbReference>
<sequence length="450" mass="49393">MAGGVWLSQNKVRPGAYINFRQVAKPLLTVGDRGIATVALPLSWGPSDVLIDVESSELLNGDSRAKLGFTAADTADSLVARLILSNCYRCLFYRLDSGGVQASGTISGFAVTAKYPGKAGNKITVQINKNKVDTTKYNFLTFWDGLLVHSQEVKSKDEVQSNDYIDVTTDSGQLKEAAGVTLTSGSDGTVNASTAYPAYFALLEVAKWQTMAIITDGSTINALAKTFIENQREDEGRGVQLCIYDDASTYNYEGVIASEQSLVFANETVPKEIVPAWVAGITAGAQINQSNTYKVVEGAIGFAPEHKDSVIKEKLKLGKFLFSTRQDGNIVVEKDINTYHLFEPEKGYVFSKNRAIRVMDEMRMSIRSVWENNYIGKVTNNNRGRAIFKADVVAYITELQRLETVEASYDPVENTIVERGVNVDAVRANVNRLPILDAMEILYLDIEVLA</sequence>
<protein>
    <recommendedName>
        <fullName evidence="9">Phage tail sheath protein</fullName>
    </recommendedName>
</protein>
<evidence type="ECO:0000313" key="6">
    <source>
        <dbReference type="EMBL" id="MTU05016.1"/>
    </source>
</evidence>
<dbReference type="InterPro" id="IPR035089">
    <property type="entry name" value="Phage_sheath_subtilisin"/>
</dbReference>
<organism evidence="5 8">
    <name type="scientific">Phascolarctobacterium faecium</name>
    <dbReference type="NCBI Taxonomy" id="33025"/>
    <lineage>
        <taxon>Bacteria</taxon>
        <taxon>Bacillati</taxon>
        <taxon>Bacillota</taxon>
        <taxon>Negativicutes</taxon>
        <taxon>Acidaminococcales</taxon>
        <taxon>Acidaminococcaceae</taxon>
        <taxon>Phascolarctobacterium</taxon>
    </lineage>
</organism>
<accession>A0A7X2XK13</accession>
<dbReference type="EMBL" id="WNBW01000015">
    <property type="protein sequence ID" value="MTU05016.1"/>
    <property type="molecule type" value="Genomic_DNA"/>
</dbReference>
<name>A0A7X2XK13_9FIRM</name>
<reference evidence="7 8" key="1">
    <citation type="journal article" date="2019" name="Nat. Med.">
        <title>A library of human gut bacterial isolates paired with longitudinal multiomics data enables mechanistic microbiome research.</title>
        <authorList>
            <person name="Poyet M."/>
            <person name="Groussin M."/>
            <person name="Gibbons S.M."/>
            <person name="Avila-Pacheco J."/>
            <person name="Jiang X."/>
            <person name="Kearney S.M."/>
            <person name="Perrotta A.R."/>
            <person name="Berdy B."/>
            <person name="Zhao S."/>
            <person name="Lieberman T.D."/>
            <person name="Swanson P.K."/>
            <person name="Smith M."/>
            <person name="Roesemann S."/>
            <person name="Alexander J.E."/>
            <person name="Rich S.A."/>
            <person name="Livny J."/>
            <person name="Vlamakis H."/>
            <person name="Clish C."/>
            <person name="Bullock K."/>
            <person name="Deik A."/>
            <person name="Scott J."/>
            <person name="Pierce K.A."/>
            <person name="Xavier R.J."/>
            <person name="Alm E.J."/>
        </authorList>
    </citation>
    <scope>NUCLEOTIDE SEQUENCE [LARGE SCALE GENOMIC DNA]</scope>
    <source>
        <strain evidence="5 8">BIOML-A13</strain>
        <strain evidence="6 7">BIOML-A3</strain>
    </source>
</reference>
<dbReference type="Proteomes" id="UP000484547">
    <property type="component" value="Unassembled WGS sequence"/>
</dbReference>
<keyword evidence="7" id="KW-1185">Reference proteome</keyword>
<dbReference type="RefSeq" id="WP_155164303.1">
    <property type="nucleotide sequence ID" value="NZ_WNBG01000015.1"/>
</dbReference>
<evidence type="ECO:0000256" key="1">
    <source>
        <dbReference type="ARBA" id="ARBA00008005"/>
    </source>
</evidence>
<dbReference type="Gene3D" id="3.30.1370.220">
    <property type="match status" value="1"/>
</dbReference>
<evidence type="ECO:0000313" key="7">
    <source>
        <dbReference type="Proteomes" id="UP000443070"/>
    </source>
</evidence>
<evidence type="ECO:0000259" key="2">
    <source>
        <dbReference type="Pfam" id="PF04984"/>
    </source>
</evidence>
<comment type="caution">
    <text evidence="5">The sequence shown here is derived from an EMBL/GenBank/DDBJ whole genome shotgun (WGS) entry which is preliminary data.</text>
</comment>
<dbReference type="AlphaFoldDB" id="A0A7X2XK13"/>
<dbReference type="Gene3D" id="2.60.40.4290">
    <property type="match status" value="1"/>
</dbReference>
<evidence type="ECO:0008006" key="9">
    <source>
        <dbReference type="Google" id="ProtNLM"/>
    </source>
</evidence>
<dbReference type="InterPro" id="IPR020287">
    <property type="entry name" value="Tail_sheath_C"/>
</dbReference>
<feature type="domain" description="Tail sheath protein subtilisin-like" evidence="2">
    <location>
        <begin position="196"/>
        <end position="338"/>
    </location>
</feature>
<feature type="domain" description="Phage tail sheath protein-like beta-sandwich" evidence="3">
    <location>
        <begin position="98"/>
        <end position="187"/>
    </location>
</feature>
<dbReference type="OrthoDB" id="89060at2"/>
<evidence type="ECO:0000313" key="5">
    <source>
        <dbReference type="EMBL" id="MTT76853.1"/>
    </source>
</evidence>
<feature type="domain" description="Tail sheath protein C-terminal" evidence="4">
    <location>
        <begin position="349"/>
        <end position="448"/>
    </location>
</feature>
<proteinExistence type="inferred from homology"/>
<evidence type="ECO:0000259" key="4">
    <source>
        <dbReference type="Pfam" id="PF17482"/>
    </source>
</evidence>
<dbReference type="Gene3D" id="3.30.1490.360">
    <property type="match status" value="1"/>
</dbReference>
<dbReference type="Pfam" id="PF17482">
    <property type="entry name" value="Phage_sheath_1C"/>
    <property type="match status" value="1"/>
</dbReference>